<name>A0ABU7PUV8_9ACTN</name>
<protein>
    <submittedName>
        <fullName evidence="1">Uncharacterized protein</fullName>
    </submittedName>
</protein>
<sequence length="60" mass="6497">MAALPHVETLAELVLCSARPEAIAAVEPYAVCELSEGHEGDHADHLLGDNPALWFLWDDS</sequence>
<evidence type="ECO:0000313" key="1">
    <source>
        <dbReference type="EMBL" id="MEE4592890.1"/>
    </source>
</evidence>
<evidence type="ECO:0000313" key="2">
    <source>
        <dbReference type="Proteomes" id="UP001354709"/>
    </source>
</evidence>
<keyword evidence="2" id="KW-1185">Reference proteome</keyword>
<proteinExistence type="predicted"/>
<dbReference type="EMBL" id="JAZBJO010000006">
    <property type="protein sequence ID" value="MEE4592890.1"/>
    <property type="molecule type" value="Genomic_DNA"/>
</dbReference>
<gene>
    <name evidence="1" type="ORF">V2J94_13470</name>
</gene>
<dbReference type="Proteomes" id="UP001354709">
    <property type="component" value="Unassembled WGS sequence"/>
</dbReference>
<accession>A0ABU7PUV8</accession>
<reference evidence="1 2" key="1">
    <citation type="submission" date="2023-11" db="EMBL/GenBank/DDBJ databases">
        <title>30 novel species of actinomycetes from the DSMZ collection.</title>
        <authorList>
            <person name="Nouioui I."/>
        </authorList>
    </citation>
    <scope>NUCLEOTIDE SEQUENCE [LARGE SCALE GENOMIC DNA]</scope>
    <source>
        <strain evidence="1 2">DSM 41524</strain>
    </source>
</reference>
<organism evidence="1 2">
    <name type="scientific">Streptomyces asiaticus subsp. ignotus</name>
    <dbReference type="NCBI Taxonomy" id="3098222"/>
    <lineage>
        <taxon>Bacteria</taxon>
        <taxon>Bacillati</taxon>
        <taxon>Actinomycetota</taxon>
        <taxon>Actinomycetes</taxon>
        <taxon>Kitasatosporales</taxon>
        <taxon>Streptomycetaceae</taxon>
        <taxon>Streptomyces</taxon>
        <taxon>Streptomyces violaceusniger group</taxon>
    </lineage>
</organism>
<comment type="caution">
    <text evidence="1">The sequence shown here is derived from an EMBL/GenBank/DDBJ whole genome shotgun (WGS) entry which is preliminary data.</text>
</comment>